<feature type="non-terminal residue" evidence="2">
    <location>
        <position position="1"/>
    </location>
</feature>
<dbReference type="PANTHER" id="PTHR33702:SF5">
    <property type="entry name" value="OS01G0308600 PROTEIN"/>
    <property type="match status" value="1"/>
</dbReference>
<reference evidence="2" key="1">
    <citation type="submission" date="2015-07" db="EMBL/GenBank/DDBJ databases">
        <title>Transcriptome Assembly of Anthurium amnicola.</title>
        <authorList>
            <person name="Suzuki J."/>
        </authorList>
    </citation>
    <scope>NUCLEOTIDE SEQUENCE</scope>
</reference>
<feature type="compositionally biased region" description="Low complexity" evidence="1">
    <location>
        <begin position="1"/>
        <end position="14"/>
    </location>
</feature>
<organism evidence="2">
    <name type="scientific">Anthurium amnicola</name>
    <dbReference type="NCBI Taxonomy" id="1678845"/>
    <lineage>
        <taxon>Eukaryota</taxon>
        <taxon>Viridiplantae</taxon>
        <taxon>Streptophyta</taxon>
        <taxon>Embryophyta</taxon>
        <taxon>Tracheophyta</taxon>
        <taxon>Spermatophyta</taxon>
        <taxon>Magnoliopsida</taxon>
        <taxon>Liliopsida</taxon>
        <taxon>Araceae</taxon>
        <taxon>Pothoideae</taxon>
        <taxon>Potheae</taxon>
        <taxon>Anthurium</taxon>
    </lineage>
</organism>
<dbReference type="AlphaFoldDB" id="A0A1D1Z6Y1"/>
<sequence length="220" mass="23907">LSLSLSLPLSNKSSAVGALSSHQPSHRDPDRIALAVGHPSRKAPIPGGMEGYVGGLKGYWKRRQYQRLEGGGGARRWRRRPQRHRVELGGAGGQGEGEGEAAPGRRRRFWRIRLAPPRLRFLRRAVLSPRRLLARLRDAYVGMMLRLANSPGFAAGGLGYYGGPADPAAAFVRPALKEYDEKVIVEVYRSLVAQGCLAAPAPVEGGGQVNYSHRLGLVCE</sequence>
<evidence type="ECO:0000313" key="2">
    <source>
        <dbReference type="EMBL" id="JAT62619.1"/>
    </source>
</evidence>
<accession>A0A1D1Z6Y1</accession>
<gene>
    <name evidence="2" type="primary">flhA_4</name>
    <name evidence="2" type="ORF">g.61866</name>
</gene>
<dbReference type="EMBL" id="GDJX01005317">
    <property type="protein sequence ID" value="JAT62619.1"/>
    <property type="molecule type" value="Transcribed_RNA"/>
</dbReference>
<keyword evidence="2" id="KW-0969">Cilium</keyword>
<protein>
    <submittedName>
        <fullName evidence="2">Flagellar biosynthesis protein flhA</fullName>
    </submittedName>
</protein>
<keyword evidence="2" id="KW-0282">Flagellum</keyword>
<proteinExistence type="predicted"/>
<keyword evidence="2" id="KW-0966">Cell projection</keyword>
<feature type="region of interest" description="Disordered" evidence="1">
    <location>
        <begin position="70"/>
        <end position="102"/>
    </location>
</feature>
<feature type="region of interest" description="Disordered" evidence="1">
    <location>
        <begin position="1"/>
        <end position="29"/>
    </location>
</feature>
<dbReference type="PANTHER" id="PTHR33702">
    <property type="entry name" value="BNAA09G40010D PROTEIN"/>
    <property type="match status" value="1"/>
</dbReference>
<name>A0A1D1Z6Y1_9ARAE</name>
<evidence type="ECO:0000256" key="1">
    <source>
        <dbReference type="SAM" id="MobiDB-lite"/>
    </source>
</evidence>